<evidence type="ECO:0000256" key="2">
    <source>
        <dbReference type="ARBA" id="ARBA00023125"/>
    </source>
</evidence>
<evidence type="ECO:0000259" key="5">
    <source>
        <dbReference type="PROSITE" id="PS50977"/>
    </source>
</evidence>
<accession>A0ABV3WUG7</accession>
<dbReference type="PANTHER" id="PTHR30055">
    <property type="entry name" value="HTH-TYPE TRANSCRIPTIONAL REGULATOR RUTR"/>
    <property type="match status" value="1"/>
</dbReference>
<feature type="DNA-binding region" description="H-T-H motif" evidence="4">
    <location>
        <begin position="39"/>
        <end position="58"/>
    </location>
</feature>
<dbReference type="InterPro" id="IPR050109">
    <property type="entry name" value="HTH-type_TetR-like_transc_reg"/>
</dbReference>
<proteinExistence type="predicted"/>
<dbReference type="InterPro" id="IPR001647">
    <property type="entry name" value="HTH_TetR"/>
</dbReference>
<dbReference type="RefSeq" id="WP_368803350.1">
    <property type="nucleotide sequence ID" value="NZ_JAZHFV010000004.1"/>
</dbReference>
<evidence type="ECO:0000256" key="1">
    <source>
        <dbReference type="ARBA" id="ARBA00023015"/>
    </source>
</evidence>
<gene>
    <name evidence="6" type="ORF">V1479_13480</name>
</gene>
<keyword evidence="7" id="KW-1185">Reference proteome</keyword>
<protein>
    <submittedName>
        <fullName evidence="6">TetR/AcrR family transcriptional regulator</fullName>
    </submittedName>
</protein>
<dbReference type="PROSITE" id="PS50977">
    <property type="entry name" value="HTH_TETR_2"/>
    <property type="match status" value="1"/>
</dbReference>
<comment type="caution">
    <text evidence="6">The sequence shown here is derived from an EMBL/GenBank/DDBJ whole genome shotgun (WGS) entry which is preliminary data.</text>
</comment>
<dbReference type="InterPro" id="IPR009057">
    <property type="entry name" value="Homeodomain-like_sf"/>
</dbReference>
<organism evidence="6 7">
    <name type="scientific">Neoaquamicrobium sediminum</name>
    <dbReference type="NCBI Taxonomy" id="1849104"/>
    <lineage>
        <taxon>Bacteria</taxon>
        <taxon>Pseudomonadati</taxon>
        <taxon>Pseudomonadota</taxon>
        <taxon>Alphaproteobacteria</taxon>
        <taxon>Hyphomicrobiales</taxon>
        <taxon>Phyllobacteriaceae</taxon>
        <taxon>Neoaquamicrobium</taxon>
    </lineage>
</organism>
<evidence type="ECO:0000256" key="4">
    <source>
        <dbReference type="PROSITE-ProRule" id="PRU00335"/>
    </source>
</evidence>
<dbReference type="SUPFAM" id="SSF46689">
    <property type="entry name" value="Homeodomain-like"/>
    <property type="match status" value="1"/>
</dbReference>
<dbReference type="Proteomes" id="UP001559025">
    <property type="component" value="Unassembled WGS sequence"/>
</dbReference>
<dbReference type="Pfam" id="PF00440">
    <property type="entry name" value="TetR_N"/>
    <property type="match status" value="1"/>
</dbReference>
<keyword evidence="3" id="KW-0804">Transcription</keyword>
<dbReference type="PRINTS" id="PR00455">
    <property type="entry name" value="HTHTETR"/>
</dbReference>
<sequence>MTMASPTSDKRLQTSDERRERILEGAFKVFLAYGYDRTTMDDIARAAEISRPALYLVFRNKTDIYRALASQFLNELLARTEAVLAEEGPLAARLDRMCEGVFYCMMREIEETPHGPELLDVKNHLAGDVMTEWRGRLDAVLAQVIETEALKNGVDLEAKGFSAQTLATMLNDAMEGMKARIADPKEHMERGKLYLKVIGAVLNP</sequence>
<evidence type="ECO:0000313" key="6">
    <source>
        <dbReference type="EMBL" id="MEX4008320.1"/>
    </source>
</evidence>
<keyword evidence="2 4" id="KW-0238">DNA-binding</keyword>
<evidence type="ECO:0000256" key="3">
    <source>
        <dbReference type="ARBA" id="ARBA00023163"/>
    </source>
</evidence>
<dbReference type="PANTHER" id="PTHR30055:SF234">
    <property type="entry name" value="HTH-TYPE TRANSCRIPTIONAL REGULATOR BETI"/>
    <property type="match status" value="1"/>
</dbReference>
<reference evidence="6 7" key="1">
    <citation type="submission" date="2024-01" db="EMBL/GenBank/DDBJ databases">
        <title>New evidence supports the origin of RcGTA from prophage.</title>
        <authorList>
            <person name="Xu Y."/>
            <person name="Liu B."/>
            <person name="Chen F."/>
        </authorList>
    </citation>
    <scope>NUCLEOTIDE SEQUENCE [LARGE SCALE GENOMIC DNA]</scope>
    <source>
        <strain evidence="6 7">CBW1107-2</strain>
    </source>
</reference>
<name>A0ABV3WUG7_9HYPH</name>
<dbReference type="EMBL" id="JAZHFV010000004">
    <property type="protein sequence ID" value="MEX4008320.1"/>
    <property type="molecule type" value="Genomic_DNA"/>
</dbReference>
<keyword evidence="1" id="KW-0805">Transcription regulation</keyword>
<dbReference type="Gene3D" id="1.10.357.10">
    <property type="entry name" value="Tetracycline Repressor, domain 2"/>
    <property type="match status" value="1"/>
</dbReference>
<feature type="domain" description="HTH tetR-type" evidence="5">
    <location>
        <begin position="16"/>
        <end position="76"/>
    </location>
</feature>
<evidence type="ECO:0000313" key="7">
    <source>
        <dbReference type="Proteomes" id="UP001559025"/>
    </source>
</evidence>